<comment type="similarity">
    <text evidence="1">Belongs to the short-chain dehydrogenases/reductases (SDR) family.</text>
</comment>
<dbReference type="Proteomes" id="UP000015442">
    <property type="component" value="Unassembled WGS sequence"/>
</dbReference>
<accession>T0FIQ6</accession>
<protein>
    <submittedName>
        <fullName evidence="3">KR domain protein</fullName>
    </submittedName>
</protein>
<comment type="caution">
    <text evidence="3">The sequence shown here is derived from an EMBL/GenBank/DDBJ whole genome shotgun (WGS) entry which is preliminary data.</text>
</comment>
<dbReference type="InterPro" id="IPR002347">
    <property type="entry name" value="SDR_fam"/>
</dbReference>
<dbReference type="RefSeq" id="WP_017214729.1">
    <property type="nucleotide sequence ID" value="NZ_AKWY02000034.1"/>
</dbReference>
<dbReference type="PANTHER" id="PTHR42760">
    <property type="entry name" value="SHORT-CHAIN DEHYDROGENASES/REDUCTASES FAMILY MEMBER"/>
    <property type="match status" value="1"/>
</dbReference>
<evidence type="ECO:0000256" key="2">
    <source>
        <dbReference type="ARBA" id="ARBA00023002"/>
    </source>
</evidence>
<dbReference type="PRINTS" id="PR00080">
    <property type="entry name" value="SDRFAMILY"/>
</dbReference>
<dbReference type="EMBL" id="AKWY02000034">
    <property type="protein sequence ID" value="EQA69525.1"/>
    <property type="molecule type" value="Genomic_DNA"/>
</dbReference>
<dbReference type="PANTHER" id="PTHR42760:SF115">
    <property type="entry name" value="3-OXOACYL-[ACYL-CARRIER-PROTEIN] REDUCTASE FABG"/>
    <property type="match status" value="1"/>
</dbReference>
<gene>
    <name evidence="3" type="ORF">LEP1GSC059_1889</name>
</gene>
<proteinExistence type="inferred from homology"/>
<dbReference type="Gene3D" id="3.40.50.720">
    <property type="entry name" value="NAD(P)-binding Rossmann-like Domain"/>
    <property type="match status" value="1"/>
</dbReference>
<organism evidence="3 4">
    <name type="scientific">Leptospira noguchii serovar Panama str. CZ214</name>
    <dbReference type="NCBI Taxonomy" id="1001595"/>
    <lineage>
        <taxon>Bacteria</taxon>
        <taxon>Pseudomonadati</taxon>
        <taxon>Spirochaetota</taxon>
        <taxon>Spirochaetia</taxon>
        <taxon>Leptospirales</taxon>
        <taxon>Leptospiraceae</taxon>
        <taxon>Leptospira</taxon>
    </lineage>
</organism>
<name>T0FIQ6_9LEPT</name>
<dbReference type="SUPFAM" id="SSF51735">
    <property type="entry name" value="NAD(P)-binding Rossmann-fold domains"/>
    <property type="match status" value="1"/>
</dbReference>
<dbReference type="GO" id="GO:0016616">
    <property type="term" value="F:oxidoreductase activity, acting on the CH-OH group of donors, NAD or NADP as acceptor"/>
    <property type="evidence" value="ECO:0007669"/>
    <property type="project" value="UniProtKB-ARBA"/>
</dbReference>
<keyword evidence="2" id="KW-0560">Oxidoreductase</keyword>
<dbReference type="GO" id="GO:0005975">
    <property type="term" value="P:carbohydrate metabolic process"/>
    <property type="evidence" value="ECO:0007669"/>
    <property type="project" value="UniProtKB-ARBA"/>
</dbReference>
<sequence>MEKSKNNYITNLFNLENKVAAVIGGGGHLCGEMAKGFARAGCKVVVIDLRKEKADQVADEIKAEGYAKPITFALDVSKKEEHQACLKAILSEFGDLDILINGAGINGPSPFFEISLEEWNSILDSQITGTFLGCQVFGEYMVQKGKGSIINVSSASAGPPLSKAFTYSVAKAGIKNLTQNLGREWGTKGVRVNAIRPGFFPTEWNRKNFISPEREKSILTHTPMARFGEPNELLGAILWLASDASGFVTGAEIAVDGGFSCMTI</sequence>
<dbReference type="InterPro" id="IPR020904">
    <property type="entry name" value="Sc_DH/Rdtase_CS"/>
</dbReference>
<dbReference type="PRINTS" id="PR00081">
    <property type="entry name" value="GDHRDH"/>
</dbReference>
<evidence type="ECO:0000313" key="3">
    <source>
        <dbReference type="EMBL" id="EQA69525.1"/>
    </source>
</evidence>
<dbReference type="Pfam" id="PF13561">
    <property type="entry name" value="adh_short_C2"/>
    <property type="match status" value="1"/>
</dbReference>
<reference evidence="3 4" key="1">
    <citation type="submission" date="2013-05" db="EMBL/GenBank/DDBJ databases">
        <authorList>
            <person name="Harkins D.M."/>
            <person name="Durkin A.S."/>
            <person name="Brinkac L.M."/>
            <person name="Haft D.H."/>
            <person name="Selengut J.D."/>
            <person name="Sanka R."/>
            <person name="DePew J."/>
            <person name="Purushe J."/>
            <person name="Hartskeerl R.A."/>
            <person name="Ahmed A."/>
            <person name="van der Linden H."/>
            <person name="Goris M.G.A."/>
            <person name="Vinetz J.M."/>
            <person name="Sutton G.G."/>
            <person name="Nierman W.C."/>
            <person name="Fouts D.E."/>
        </authorList>
    </citation>
    <scope>NUCLEOTIDE SEQUENCE [LARGE SCALE GENOMIC DNA]</scope>
    <source>
        <strain evidence="3 4">CZ214</strain>
    </source>
</reference>
<dbReference type="FunFam" id="3.40.50.720:FF:000240">
    <property type="entry name" value="SDR family oxidoreductase"/>
    <property type="match status" value="1"/>
</dbReference>
<dbReference type="GeneID" id="23203609"/>
<dbReference type="AlphaFoldDB" id="T0FIQ6"/>
<evidence type="ECO:0000313" key="4">
    <source>
        <dbReference type="Proteomes" id="UP000015442"/>
    </source>
</evidence>
<evidence type="ECO:0000256" key="1">
    <source>
        <dbReference type="ARBA" id="ARBA00006484"/>
    </source>
</evidence>
<dbReference type="InterPro" id="IPR036291">
    <property type="entry name" value="NAD(P)-bd_dom_sf"/>
</dbReference>
<dbReference type="PROSITE" id="PS00061">
    <property type="entry name" value="ADH_SHORT"/>
    <property type="match status" value="1"/>
</dbReference>